<proteinExistence type="predicted"/>
<dbReference type="PANTHER" id="PTHR10623">
    <property type="entry name" value="MICROTUBULE-ASSOCIATED PROTEIN RP/EB FAMILY MEMBER"/>
    <property type="match status" value="1"/>
</dbReference>
<dbReference type="Pfam" id="PF03271">
    <property type="entry name" value="EB1"/>
    <property type="match status" value="1"/>
</dbReference>
<dbReference type="Gene3D" id="1.20.5.1430">
    <property type="match status" value="1"/>
</dbReference>
<dbReference type="PROSITE" id="PS51230">
    <property type="entry name" value="EB1_C"/>
    <property type="match status" value="1"/>
</dbReference>
<sequence>MMMIDEDESDKSICRNWMIAWRIDLSSCIAQVKADRFLPDERTEEILELRANLDGLERERDYYFRKLREVEILCLTLKSSMDAELKAEKVVEDVQGILYAENEVDDGQVDEGQIDEAQM</sequence>
<dbReference type="InterPro" id="IPR036133">
    <property type="entry name" value="EB1_C_sf"/>
</dbReference>
<keyword evidence="4" id="KW-0206">Cytoskeleton</keyword>
<dbReference type="InterPro" id="IPR004953">
    <property type="entry name" value="EB1_C"/>
</dbReference>
<evidence type="ECO:0000259" key="6">
    <source>
        <dbReference type="PROSITE" id="PS51230"/>
    </source>
</evidence>
<gene>
    <name evidence="7" type="ORF">CCMP2556_LOCUS39744</name>
</gene>
<comment type="subcellular location">
    <subcellularLocation>
        <location evidence="1">Cytoplasm</location>
        <location evidence="1">Cytoskeleton</location>
    </subcellularLocation>
</comment>
<evidence type="ECO:0000256" key="4">
    <source>
        <dbReference type="ARBA" id="ARBA00023212"/>
    </source>
</evidence>
<evidence type="ECO:0000256" key="3">
    <source>
        <dbReference type="ARBA" id="ARBA00022701"/>
    </source>
</evidence>
<organism evidence="7 8">
    <name type="scientific">Durusdinium trenchii</name>
    <dbReference type="NCBI Taxonomy" id="1381693"/>
    <lineage>
        <taxon>Eukaryota</taxon>
        <taxon>Sar</taxon>
        <taxon>Alveolata</taxon>
        <taxon>Dinophyceae</taxon>
        <taxon>Suessiales</taxon>
        <taxon>Symbiodiniaceae</taxon>
        <taxon>Durusdinium</taxon>
    </lineage>
</organism>
<dbReference type="Proteomes" id="UP001642484">
    <property type="component" value="Unassembled WGS sequence"/>
</dbReference>
<keyword evidence="2" id="KW-0963">Cytoplasm</keyword>
<evidence type="ECO:0000313" key="8">
    <source>
        <dbReference type="Proteomes" id="UP001642484"/>
    </source>
</evidence>
<accession>A0ABP0PYU2</accession>
<dbReference type="InterPro" id="IPR027328">
    <property type="entry name" value="MAPRE"/>
</dbReference>
<dbReference type="EMBL" id="CAXAMN010023807">
    <property type="protein sequence ID" value="CAK9081176.1"/>
    <property type="molecule type" value="Genomic_DNA"/>
</dbReference>
<keyword evidence="8" id="KW-1185">Reference proteome</keyword>
<protein>
    <recommendedName>
        <fullName evidence="6">EB1 C-terminal domain-containing protein</fullName>
    </recommendedName>
</protein>
<comment type="caution">
    <text evidence="7">The sequence shown here is derived from an EMBL/GenBank/DDBJ whole genome shotgun (WGS) entry which is preliminary data.</text>
</comment>
<keyword evidence="3 5" id="KW-0493">Microtubule</keyword>
<evidence type="ECO:0000256" key="1">
    <source>
        <dbReference type="ARBA" id="ARBA00004245"/>
    </source>
</evidence>
<dbReference type="SUPFAM" id="SSF140612">
    <property type="entry name" value="EB1 dimerisation domain-like"/>
    <property type="match status" value="1"/>
</dbReference>
<feature type="domain" description="EB1 C-terminal" evidence="6">
    <location>
        <begin position="31"/>
        <end position="107"/>
    </location>
</feature>
<name>A0ABP0PYU2_9DINO</name>
<evidence type="ECO:0000313" key="7">
    <source>
        <dbReference type="EMBL" id="CAK9081176.1"/>
    </source>
</evidence>
<reference evidence="7 8" key="1">
    <citation type="submission" date="2024-02" db="EMBL/GenBank/DDBJ databases">
        <authorList>
            <person name="Chen Y."/>
            <person name="Shah S."/>
            <person name="Dougan E. K."/>
            <person name="Thang M."/>
            <person name="Chan C."/>
        </authorList>
    </citation>
    <scope>NUCLEOTIDE SEQUENCE [LARGE SCALE GENOMIC DNA]</scope>
</reference>
<evidence type="ECO:0000256" key="2">
    <source>
        <dbReference type="ARBA" id="ARBA00022490"/>
    </source>
</evidence>
<evidence type="ECO:0000256" key="5">
    <source>
        <dbReference type="PROSITE-ProRule" id="PRU00576"/>
    </source>
</evidence>